<protein>
    <recommendedName>
        <fullName evidence="7">Putative lipase ATG15</fullName>
        <ecNumber evidence="6">3.1.1.3</ecNumber>
    </recommendedName>
    <alternativeName>
        <fullName evidence="20">Autophagy-related protein 15</fullName>
    </alternativeName>
    <alternativeName>
        <fullName evidence="8">Putative lipase atg15</fullName>
    </alternativeName>
</protein>
<dbReference type="GO" id="GO:0032585">
    <property type="term" value="C:multivesicular body membrane"/>
    <property type="evidence" value="ECO:0007669"/>
    <property type="project" value="UniProtKB-SubCell"/>
</dbReference>
<evidence type="ECO:0000256" key="1">
    <source>
        <dbReference type="ARBA" id="ARBA00001024"/>
    </source>
</evidence>
<dbReference type="Gene3D" id="3.40.50.1820">
    <property type="entry name" value="alpha/beta hydrolase"/>
    <property type="match status" value="1"/>
</dbReference>
<dbReference type="Proteomes" id="UP000054342">
    <property type="component" value="Unassembled WGS sequence"/>
</dbReference>
<dbReference type="InterPro" id="IPR050805">
    <property type="entry name" value="ATG15_Lipase"/>
</dbReference>
<comment type="subcellular location">
    <subcellularLocation>
        <location evidence="3">Endosome</location>
        <location evidence="3">Multivesicular body membrane</location>
        <topology evidence="3">Single-pass type II membrane protein</topology>
    </subcellularLocation>
    <subcellularLocation>
        <location evidence="2">Prevacuolar compartment membrane</location>
        <topology evidence="2">Single-pass type II membrane protein</topology>
    </subcellularLocation>
</comment>
<evidence type="ECO:0000256" key="3">
    <source>
        <dbReference type="ARBA" id="ARBA00004343"/>
    </source>
</evidence>
<evidence type="ECO:0000256" key="7">
    <source>
        <dbReference type="ARBA" id="ARBA00018542"/>
    </source>
</evidence>
<evidence type="ECO:0000256" key="2">
    <source>
        <dbReference type="ARBA" id="ARBA00004270"/>
    </source>
</evidence>
<dbReference type="HOGENOM" id="CLU_028295_0_1_1"/>
<dbReference type="GO" id="GO:0006660">
    <property type="term" value="P:phosphatidylserine catabolic process"/>
    <property type="evidence" value="ECO:0007669"/>
    <property type="project" value="TreeGrafter"/>
</dbReference>
<keyword evidence="9" id="KW-0812">Transmembrane</keyword>
<reference evidence="22 23" key="1">
    <citation type="submission" date="2015-01" db="EMBL/GenBank/DDBJ databases">
        <title>The Genome Sequence of Exophiala xenobiotica CBS118157.</title>
        <authorList>
            <consortium name="The Broad Institute Genomics Platform"/>
            <person name="Cuomo C."/>
            <person name="de Hoog S."/>
            <person name="Gorbushina A."/>
            <person name="Stielow B."/>
            <person name="Teixiera M."/>
            <person name="Abouelleil A."/>
            <person name="Chapman S.B."/>
            <person name="Priest M."/>
            <person name="Young S.K."/>
            <person name="Wortman J."/>
            <person name="Nusbaum C."/>
            <person name="Birren B."/>
        </authorList>
    </citation>
    <scope>NUCLEOTIDE SEQUENCE [LARGE SCALE GENOMIC DNA]</scope>
    <source>
        <strain evidence="22 23">CBS 118157</strain>
    </source>
</reference>
<evidence type="ECO:0000256" key="8">
    <source>
        <dbReference type="ARBA" id="ARBA00019241"/>
    </source>
</evidence>
<dbReference type="RefSeq" id="XP_013316517.1">
    <property type="nucleotide sequence ID" value="XM_013461063.1"/>
</dbReference>
<keyword evidence="16" id="KW-0443">Lipid metabolism</keyword>
<dbReference type="STRING" id="348802.A0A0D2EKH9"/>
<evidence type="ECO:0000256" key="15">
    <source>
        <dbReference type="ARBA" id="ARBA00023006"/>
    </source>
</evidence>
<dbReference type="OrthoDB" id="58570at2759"/>
<dbReference type="EMBL" id="KN847319">
    <property type="protein sequence ID" value="KIW55933.1"/>
    <property type="molecule type" value="Genomic_DNA"/>
</dbReference>
<dbReference type="GO" id="GO:0005775">
    <property type="term" value="C:vacuolar lumen"/>
    <property type="evidence" value="ECO:0007669"/>
    <property type="project" value="TreeGrafter"/>
</dbReference>
<evidence type="ECO:0000256" key="18">
    <source>
        <dbReference type="ARBA" id="ARBA00023180"/>
    </source>
</evidence>
<keyword evidence="13" id="KW-0735">Signal-anchor</keyword>
<feature type="region of interest" description="Disordered" evidence="21">
    <location>
        <begin position="589"/>
        <end position="612"/>
    </location>
</feature>
<dbReference type="SUPFAM" id="SSF53474">
    <property type="entry name" value="alpha/beta-Hydrolases"/>
    <property type="match status" value="1"/>
</dbReference>
<gene>
    <name evidence="22" type="ORF">PV05_04641</name>
</gene>
<evidence type="ECO:0000256" key="21">
    <source>
        <dbReference type="SAM" id="MobiDB-lite"/>
    </source>
</evidence>
<evidence type="ECO:0000256" key="5">
    <source>
        <dbReference type="ARBA" id="ARBA00011137"/>
    </source>
</evidence>
<dbReference type="AlphaFoldDB" id="A0A0D2EKH9"/>
<keyword evidence="18" id="KW-0325">Glycoprotein</keyword>
<organism evidence="22 23">
    <name type="scientific">Exophiala xenobiotica</name>
    <dbReference type="NCBI Taxonomy" id="348802"/>
    <lineage>
        <taxon>Eukaryota</taxon>
        <taxon>Fungi</taxon>
        <taxon>Dikarya</taxon>
        <taxon>Ascomycota</taxon>
        <taxon>Pezizomycotina</taxon>
        <taxon>Eurotiomycetes</taxon>
        <taxon>Chaetothyriomycetidae</taxon>
        <taxon>Chaetothyriales</taxon>
        <taxon>Herpotrichiellaceae</taxon>
        <taxon>Exophiala</taxon>
    </lineage>
</organism>
<evidence type="ECO:0000256" key="13">
    <source>
        <dbReference type="ARBA" id="ARBA00022968"/>
    </source>
</evidence>
<dbReference type="CDD" id="cd00519">
    <property type="entry name" value="Lipase_3"/>
    <property type="match status" value="1"/>
</dbReference>
<dbReference type="PANTHER" id="PTHR47175:SF2">
    <property type="entry name" value="LIPASE ATG15-RELATED"/>
    <property type="match status" value="1"/>
</dbReference>
<evidence type="ECO:0000313" key="23">
    <source>
        <dbReference type="Proteomes" id="UP000054342"/>
    </source>
</evidence>
<feature type="compositionally biased region" description="Low complexity" evidence="21">
    <location>
        <begin position="590"/>
        <end position="607"/>
    </location>
</feature>
<evidence type="ECO:0000256" key="19">
    <source>
        <dbReference type="ARBA" id="ARBA00024663"/>
    </source>
</evidence>
<feature type="region of interest" description="Disordered" evidence="21">
    <location>
        <begin position="647"/>
        <end position="672"/>
    </location>
</feature>
<dbReference type="GO" id="GO:0004806">
    <property type="term" value="F:triacylglycerol lipase activity"/>
    <property type="evidence" value="ECO:0007669"/>
    <property type="project" value="UniProtKB-EC"/>
</dbReference>
<dbReference type="FunFam" id="3.40.50.1820:FF:000129">
    <property type="entry name" value="Autophagy related lipase Atg15, putative"/>
    <property type="match status" value="1"/>
</dbReference>
<dbReference type="GO" id="GO:0034496">
    <property type="term" value="P:multivesicular body membrane disassembly"/>
    <property type="evidence" value="ECO:0007669"/>
    <property type="project" value="TreeGrafter"/>
</dbReference>
<dbReference type="GeneID" id="25326549"/>
<keyword evidence="17" id="KW-0472">Membrane</keyword>
<comment type="similarity">
    <text evidence="4">Belongs to the AB hydrolase superfamily. Lipase family.</text>
</comment>
<keyword evidence="12" id="KW-0442">Lipid degradation</keyword>
<accession>A0A0D2EKH9</accession>
<dbReference type="GO" id="GO:0046461">
    <property type="term" value="P:neutral lipid catabolic process"/>
    <property type="evidence" value="ECO:0007669"/>
    <property type="project" value="TreeGrafter"/>
</dbReference>
<evidence type="ECO:0000256" key="20">
    <source>
        <dbReference type="ARBA" id="ARBA00029828"/>
    </source>
</evidence>
<comment type="catalytic activity">
    <reaction evidence="1">
        <text>a triacylglycerol + H2O = a diacylglycerol + a fatty acid + H(+)</text>
        <dbReference type="Rhea" id="RHEA:12044"/>
        <dbReference type="ChEBI" id="CHEBI:15377"/>
        <dbReference type="ChEBI" id="CHEBI:15378"/>
        <dbReference type="ChEBI" id="CHEBI:17855"/>
        <dbReference type="ChEBI" id="CHEBI:18035"/>
        <dbReference type="ChEBI" id="CHEBI:28868"/>
        <dbReference type="EC" id="3.1.1.3"/>
    </reaction>
</comment>
<dbReference type="EC" id="3.1.1.3" evidence="6"/>
<keyword evidence="10" id="KW-0967">Endosome</keyword>
<evidence type="ECO:0000256" key="10">
    <source>
        <dbReference type="ARBA" id="ARBA00022753"/>
    </source>
</evidence>
<evidence type="ECO:0000256" key="9">
    <source>
        <dbReference type="ARBA" id="ARBA00022692"/>
    </source>
</evidence>
<evidence type="ECO:0000256" key="12">
    <source>
        <dbReference type="ARBA" id="ARBA00022963"/>
    </source>
</evidence>
<name>A0A0D2EKH9_9EURO</name>
<keyword evidence="23" id="KW-1185">Reference proteome</keyword>
<evidence type="ECO:0000313" key="22">
    <source>
        <dbReference type="EMBL" id="KIW55933.1"/>
    </source>
</evidence>
<feature type="compositionally biased region" description="Polar residues" evidence="21">
    <location>
        <begin position="647"/>
        <end position="662"/>
    </location>
</feature>
<evidence type="ECO:0000256" key="11">
    <source>
        <dbReference type="ARBA" id="ARBA00022801"/>
    </source>
</evidence>
<sequence>MSPSTSTPPVNSIPLLYVAIIHSQDRDNMKIRKSKDRACNSRRRVTAGMLLSFLALASQVDAAKAPAIDPWYPLPAPKQHNTHDFTLRHIFHRGTYQDPTLHKRYDFRPQEPLLVAEEQDGLRHPLEQPPHFTARSASVEIERLVDRQPYNIERYLEYARYTGSPAVLDATDWTMDEVKGPNVSDKDTVLNLAIMAADAYAEIPGEGDWQDVGQGYNRSTGFGWRGDGLRGHIFADEGNETVIISLKGTSPAVFDGDGTTTRDKLNDNLFFSCCCAQGGQYFWRQVCDCYDSTYTCNQTCLMRALKRENRYYRAAIDLYTNVTELYADSNVWLVGHSLGGAVTSLLGLTFGLPTVTFEAPGEDLAAKRLGLPSPPSSDPHKPRTKYTGAYHFGNTGDPVFMGTCNGATATCTLGGYAMESQCHTGKQCVYDTVSDLGWRVGIGNHKIRNVIESVIKKYDVVPECEPDDECVDCYNWKFFESNGSASTTTTRSATTTSTRTRTTTCKTPGWWGCLDETSTTSKTTPVVTTTYTTTTCLSPGWFGCKETSNLTLTTTTAPPTVSAPTTTIPVSATSTSSSCEHPGWWGCHDPTTTRNPTPSPTSSQTRATKTREPHTCATPGLFFGCHDRPRHTGPNDVSTIPTTGVITGAPSPTASSEQPTSTKAGHGGKKKHKRCKHPAFFGLICLDGYEEVEIPEL</sequence>
<dbReference type="InterPro" id="IPR029058">
    <property type="entry name" value="AB_hydrolase_fold"/>
</dbReference>
<keyword evidence="14" id="KW-1133">Transmembrane helix</keyword>
<comment type="subunit">
    <text evidence="5">Binds to both phosphatidylinositol (PI) and phosphatidylinositol 3,5-bisphosphate (PIP2).</text>
</comment>
<proteinExistence type="inferred from homology"/>
<keyword evidence="11" id="KW-0378">Hydrolase</keyword>
<dbReference type="PANTHER" id="PTHR47175">
    <property type="entry name" value="LIPASE ATG15-RELATED"/>
    <property type="match status" value="1"/>
</dbReference>
<evidence type="ECO:0000256" key="6">
    <source>
        <dbReference type="ARBA" id="ARBA00013279"/>
    </source>
</evidence>
<comment type="function">
    <text evidence="19">Lipase which is essential for lysis of subvacuolar cytoplasm to vacuole targeted bodies and intravacuolar autophagic bodies. Involved in the lysis of intravacuolar multivesicular body (MVB) vesicles. The intravacuolar membrane disintegration by ATG15 is critical to life span extension.</text>
</comment>
<evidence type="ECO:0000256" key="17">
    <source>
        <dbReference type="ARBA" id="ARBA00023136"/>
    </source>
</evidence>
<evidence type="ECO:0000256" key="14">
    <source>
        <dbReference type="ARBA" id="ARBA00022989"/>
    </source>
</evidence>
<evidence type="ECO:0000256" key="4">
    <source>
        <dbReference type="ARBA" id="ARBA00010701"/>
    </source>
</evidence>
<dbReference type="GO" id="GO:0004620">
    <property type="term" value="F:phospholipase activity"/>
    <property type="evidence" value="ECO:0007669"/>
    <property type="project" value="TreeGrafter"/>
</dbReference>
<dbReference type="GO" id="GO:0034727">
    <property type="term" value="P:piecemeal microautophagy of the nucleus"/>
    <property type="evidence" value="ECO:0007669"/>
    <property type="project" value="TreeGrafter"/>
</dbReference>
<evidence type="ECO:0000256" key="16">
    <source>
        <dbReference type="ARBA" id="ARBA00023098"/>
    </source>
</evidence>
<keyword evidence="15" id="KW-0072">Autophagy</keyword>